<feature type="binding site" evidence="11">
    <location>
        <position position="43"/>
    </location>
    <ligand>
        <name>a divalent metal cation</name>
        <dbReference type="ChEBI" id="CHEBI:60240"/>
    </ligand>
</feature>
<proteinExistence type="inferred from homology"/>
<dbReference type="CDD" id="cd07182">
    <property type="entry name" value="RNase_HII_bacteria_HII_like"/>
    <property type="match status" value="1"/>
</dbReference>
<dbReference type="PhylomeDB" id="R7QSQ0"/>
<evidence type="ECO:0000256" key="1">
    <source>
        <dbReference type="ARBA" id="ARBA00000077"/>
    </source>
</evidence>
<dbReference type="InterPro" id="IPR036397">
    <property type="entry name" value="RNaseH_sf"/>
</dbReference>
<dbReference type="EC" id="3.1.26.4" evidence="12"/>
<comment type="function">
    <text evidence="12">Endonuclease that specifically degrades the RNA of RNA-DNA hybrids.</text>
</comment>
<feature type="binding site" evidence="11">
    <location>
        <position position="138"/>
    </location>
    <ligand>
        <name>a divalent metal cation</name>
        <dbReference type="ChEBI" id="CHEBI:60240"/>
    </ligand>
</feature>
<dbReference type="Pfam" id="PF01351">
    <property type="entry name" value="RNase_HII"/>
    <property type="match status" value="1"/>
</dbReference>
<feature type="binding site" evidence="11">
    <location>
        <position position="42"/>
    </location>
    <ligand>
        <name>a divalent metal cation</name>
        <dbReference type="ChEBI" id="CHEBI:60240"/>
    </ligand>
</feature>
<keyword evidence="9 11" id="KW-0378">Hydrolase</keyword>
<dbReference type="PANTHER" id="PTHR10954">
    <property type="entry name" value="RIBONUCLEASE H2 SUBUNIT A"/>
    <property type="match status" value="1"/>
</dbReference>
<evidence type="ECO:0000313" key="14">
    <source>
        <dbReference type="EMBL" id="CDF40526.1"/>
    </source>
</evidence>
<keyword evidence="8 11" id="KW-0255">Endonuclease</keyword>
<comment type="subcellular location">
    <subcellularLocation>
        <location evidence="3">Cytoplasm</location>
    </subcellularLocation>
</comment>
<evidence type="ECO:0000256" key="11">
    <source>
        <dbReference type="PROSITE-ProRule" id="PRU01319"/>
    </source>
</evidence>
<evidence type="ECO:0000259" key="13">
    <source>
        <dbReference type="PROSITE" id="PS51975"/>
    </source>
</evidence>
<dbReference type="GO" id="GO:0032299">
    <property type="term" value="C:ribonuclease H2 complex"/>
    <property type="evidence" value="ECO:0007669"/>
    <property type="project" value="TreeGrafter"/>
</dbReference>
<dbReference type="InterPro" id="IPR012337">
    <property type="entry name" value="RNaseH-like_sf"/>
</dbReference>
<gene>
    <name evidence="14" type="ORF">CHC_T00007240001</name>
</gene>
<organism evidence="14 15">
    <name type="scientific">Chondrus crispus</name>
    <name type="common">Carrageen Irish moss</name>
    <name type="synonym">Polymorpha crispa</name>
    <dbReference type="NCBI Taxonomy" id="2769"/>
    <lineage>
        <taxon>Eukaryota</taxon>
        <taxon>Rhodophyta</taxon>
        <taxon>Florideophyceae</taxon>
        <taxon>Rhodymeniophycidae</taxon>
        <taxon>Gigartinales</taxon>
        <taxon>Gigartinaceae</taxon>
        <taxon>Chondrus</taxon>
    </lineage>
</organism>
<dbReference type="GO" id="GO:0043137">
    <property type="term" value="P:DNA replication, removal of RNA primer"/>
    <property type="evidence" value="ECO:0007669"/>
    <property type="project" value="TreeGrafter"/>
</dbReference>
<dbReference type="EMBL" id="HG002195">
    <property type="protein sequence ID" value="CDF40526.1"/>
    <property type="molecule type" value="Genomic_DNA"/>
</dbReference>
<evidence type="ECO:0000313" key="15">
    <source>
        <dbReference type="Proteomes" id="UP000012073"/>
    </source>
</evidence>
<sequence length="237" mass="25659">MPSSRSRPAFAIVATLTPRTQRNQIRRLSPPPASHALIAGVDEVGAGPLAGPVVACAVLLHPRLARPPLPHLDDSKRLTARRRARLAAALRAHPAFILAYGECSPSEIDRDNILNARLEAMARAVRALPVAPQLLFVDGNRTLPAVQESVAQEAVVGGDARVEVVAMASVLAKVCRDELMVQMDARFPGYGFARHKGYGTKMHVQALLELGPCAIHRRSFRPVREAEQRMEDGEVGV</sequence>
<evidence type="ECO:0000256" key="5">
    <source>
        <dbReference type="ARBA" id="ARBA00022490"/>
    </source>
</evidence>
<comment type="similarity">
    <text evidence="4 12">Belongs to the RNase HII family.</text>
</comment>
<dbReference type="InterPro" id="IPR024567">
    <property type="entry name" value="RNase_HII/HIII_dom"/>
</dbReference>
<keyword evidence="7 11" id="KW-0479">Metal-binding</keyword>
<dbReference type="RefSeq" id="XP_005710820.1">
    <property type="nucleotide sequence ID" value="XM_005710763.1"/>
</dbReference>
<dbReference type="PANTHER" id="PTHR10954:SF18">
    <property type="entry name" value="RIBONUCLEASE HII"/>
    <property type="match status" value="1"/>
</dbReference>
<evidence type="ECO:0000256" key="2">
    <source>
        <dbReference type="ARBA" id="ARBA00001946"/>
    </source>
</evidence>
<keyword evidence="10" id="KW-0464">Manganese</keyword>
<keyword evidence="5" id="KW-0963">Cytoplasm</keyword>
<comment type="catalytic activity">
    <reaction evidence="1 11 12">
        <text>Endonucleolytic cleavage to 5'-phosphomonoester.</text>
        <dbReference type="EC" id="3.1.26.4"/>
    </reaction>
</comment>
<evidence type="ECO:0000256" key="6">
    <source>
        <dbReference type="ARBA" id="ARBA00022722"/>
    </source>
</evidence>
<comment type="cofactor">
    <cofactor evidence="11">
        <name>Mn(2+)</name>
        <dbReference type="ChEBI" id="CHEBI:29035"/>
    </cofactor>
    <cofactor evidence="11">
        <name>Mg(2+)</name>
        <dbReference type="ChEBI" id="CHEBI:18420"/>
    </cofactor>
    <text evidence="11">Manganese or magnesium. Binds 1 divalent metal ion per monomer in the absence of substrate. May bind a second metal ion after substrate binding.</text>
</comment>
<evidence type="ECO:0000256" key="10">
    <source>
        <dbReference type="ARBA" id="ARBA00023211"/>
    </source>
</evidence>
<dbReference type="OrthoDB" id="7462577at2759"/>
<accession>R7QSQ0</accession>
<dbReference type="STRING" id="2769.R7QSQ0"/>
<name>R7QSQ0_CHOCR</name>
<evidence type="ECO:0000256" key="4">
    <source>
        <dbReference type="ARBA" id="ARBA00007383"/>
    </source>
</evidence>
<comment type="cofactor">
    <cofactor evidence="2">
        <name>Mg(2+)</name>
        <dbReference type="ChEBI" id="CHEBI:18420"/>
    </cofactor>
</comment>
<keyword evidence="6 11" id="KW-0540">Nuclease</keyword>
<evidence type="ECO:0000256" key="3">
    <source>
        <dbReference type="ARBA" id="ARBA00004496"/>
    </source>
</evidence>
<dbReference type="SUPFAM" id="SSF53098">
    <property type="entry name" value="Ribonuclease H-like"/>
    <property type="match status" value="1"/>
</dbReference>
<dbReference type="GO" id="GO:0004523">
    <property type="term" value="F:RNA-DNA hybrid ribonuclease activity"/>
    <property type="evidence" value="ECO:0007669"/>
    <property type="project" value="UniProtKB-UniRule"/>
</dbReference>
<reference evidence="15" key="1">
    <citation type="journal article" date="2013" name="Proc. Natl. Acad. Sci. U.S.A.">
        <title>Genome structure and metabolic features in the red seaweed Chondrus crispus shed light on evolution of the Archaeplastida.</title>
        <authorList>
            <person name="Collen J."/>
            <person name="Porcel B."/>
            <person name="Carre W."/>
            <person name="Ball S.G."/>
            <person name="Chaparro C."/>
            <person name="Tonon T."/>
            <person name="Barbeyron T."/>
            <person name="Michel G."/>
            <person name="Noel B."/>
            <person name="Valentin K."/>
            <person name="Elias M."/>
            <person name="Artiguenave F."/>
            <person name="Arun A."/>
            <person name="Aury J.M."/>
            <person name="Barbosa-Neto J.F."/>
            <person name="Bothwell J.H."/>
            <person name="Bouget F.Y."/>
            <person name="Brillet L."/>
            <person name="Cabello-Hurtado F."/>
            <person name="Capella-Gutierrez S."/>
            <person name="Charrier B."/>
            <person name="Cladiere L."/>
            <person name="Cock J.M."/>
            <person name="Coelho S.M."/>
            <person name="Colleoni C."/>
            <person name="Czjzek M."/>
            <person name="Da Silva C."/>
            <person name="Delage L."/>
            <person name="Denoeud F."/>
            <person name="Deschamps P."/>
            <person name="Dittami S.M."/>
            <person name="Gabaldon T."/>
            <person name="Gachon C.M."/>
            <person name="Groisillier A."/>
            <person name="Herve C."/>
            <person name="Jabbari K."/>
            <person name="Katinka M."/>
            <person name="Kloareg B."/>
            <person name="Kowalczyk N."/>
            <person name="Labadie K."/>
            <person name="Leblanc C."/>
            <person name="Lopez P.J."/>
            <person name="McLachlan D.H."/>
            <person name="Meslet-Cladiere L."/>
            <person name="Moustafa A."/>
            <person name="Nehr Z."/>
            <person name="Nyvall Collen P."/>
            <person name="Panaud O."/>
            <person name="Partensky F."/>
            <person name="Poulain J."/>
            <person name="Rensing S.A."/>
            <person name="Rousvoal S."/>
            <person name="Samson G."/>
            <person name="Symeonidi A."/>
            <person name="Weissenbach J."/>
            <person name="Zambounis A."/>
            <person name="Wincker P."/>
            <person name="Boyen C."/>
        </authorList>
    </citation>
    <scope>NUCLEOTIDE SEQUENCE [LARGE SCALE GENOMIC DNA]</scope>
    <source>
        <strain evidence="15">cv. Stackhouse</strain>
    </source>
</reference>
<evidence type="ECO:0000256" key="12">
    <source>
        <dbReference type="RuleBase" id="RU003515"/>
    </source>
</evidence>
<evidence type="ECO:0000256" key="9">
    <source>
        <dbReference type="ARBA" id="ARBA00022801"/>
    </source>
</evidence>
<protein>
    <recommendedName>
        <fullName evidence="12">Ribonuclease</fullName>
        <ecNumber evidence="12">3.1.26.4</ecNumber>
    </recommendedName>
</protein>
<dbReference type="GO" id="GO:0003723">
    <property type="term" value="F:RNA binding"/>
    <property type="evidence" value="ECO:0007669"/>
    <property type="project" value="UniProtKB-UniRule"/>
</dbReference>
<dbReference type="Gramene" id="CDF40526">
    <property type="protein sequence ID" value="CDF40526"/>
    <property type="gene ID" value="CHC_T00007240001"/>
</dbReference>
<dbReference type="GO" id="GO:0046872">
    <property type="term" value="F:metal ion binding"/>
    <property type="evidence" value="ECO:0007669"/>
    <property type="project" value="UniProtKB-KW"/>
</dbReference>
<dbReference type="HAMAP" id="MF_00052_B">
    <property type="entry name" value="RNase_HII_B"/>
    <property type="match status" value="1"/>
</dbReference>
<feature type="domain" description="RNase H type-2" evidence="13">
    <location>
        <begin position="36"/>
        <end position="232"/>
    </location>
</feature>
<dbReference type="Gene3D" id="3.30.420.10">
    <property type="entry name" value="Ribonuclease H-like superfamily/Ribonuclease H"/>
    <property type="match status" value="1"/>
</dbReference>
<dbReference type="Proteomes" id="UP000012073">
    <property type="component" value="Unassembled WGS sequence"/>
</dbReference>
<dbReference type="GO" id="GO:0005737">
    <property type="term" value="C:cytoplasm"/>
    <property type="evidence" value="ECO:0007669"/>
    <property type="project" value="UniProtKB-SubCell"/>
</dbReference>
<dbReference type="GO" id="GO:0006298">
    <property type="term" value="P:mismatch repair"/>
    <property type="evidence" value="ECO:0007669"/>
    <property type="project" value="TreeGrafter"/>
</dbReference>
<dbReference type="OMA" id="YPTKLHL"/>
<dbReference type="KEGG" id="ccp:CHC_T00007240001"/>
<dbReference type="InterPro" id="IPR001352">
    <property type="entry name" value="RNase_HII/HIII"/>
</dbReference>
<dbReference type="NCBIfam" id="NF000595">
    <property type="entry name" value="PRK00015.1-3"/>
    <property type="match status" value="1"/>
</dbReference>
<evidence type="ECO:0000256" key="8">
    <source>
        <dbReference type="ARBA" id="ARBA00022759"/>
    </source>
</evidence>
<dbReference type="GeneID" id="17318553"/>
<dbReference type="AlphaFoldDB" id="R7QSQ0"/>
<dbReference type="PROSITE" id="PS51975">
    <property type="entry name" value="RNASE_H_2"/>
    <property type="match status" value="1"/>
</dbReference>
<keyword evidence="15" id="KW-1185">Reference proteome</keyword>
<dbReference type="InterPro" id="IPR022898">
    <property type="entry name" value="RNase_HII"/>
</dbReference>
<evidence type="ECO:0000256" key="7">
    <source>
        <dbReference type="ARBA" id="ARBA00022723"/>
    </source>
</evidence>